<dbReference type="PROSITE" id="PS00018">
    <property type="entry name" value="EF_HAND_1"/>
    <property type="match status" value="1"/>
</dbReference>
<keyword evidence="9" id="KW-0677">Repeat</keyword>
<dbReference type="EMBL" id="RDQH01000343">
    <property type="protein sequence ID" value="RXH68744.1"/>
    <property type="molecule type" value="Genomic_DNA"/>
</dbReference>
<comment type="similarity">
    <text evidence="2">Belongs to the Ca(2+):cation antiporter (CaCA) (TC 2.A.19) family.</text>
</comment>
<dbReference type="SMART" id="SM00054">
    <property type="entry name" value="EFh"/>
    <property type="match status" value="2"/>
</dbReference>
<keyword evidence="21" id="KW-1185">Reference proteome</keyword>
<evidence type="ECO:0000256" key="3">
    <source>
        <dbReference type="ARBA" id="ARBA00022448"/>
    </source>
</evidence>
<keyword evidence="10" id="KW-0106">Calcium</keyword>
<proteinExistence type="inferred from homology"/>
<keyword evidence="18" id="KW-0732">Signal</keyword>
<feature type="transmembrane region" description="Helical" evidence="17">
    <location>
        <begin position="501"/>
        <end position="524"/>
    </location>
</feature>
<keyword evidence="4" id="KW-0050">Antiport</keyword>
<feature type="domain" description="EF-hand" evidence="19">
    <location>
        <begin position="304"/>
        <end position="339"/>
    </location>
</feature>
<evidence type="ECO:0000256" key="4">
    <source>
        <dbReference type="ARBA" id="ARBA00022449"/>
    </source>
</evidence>
<evidence type="ECO:0000256" key="18">
    <source>
        <dbReference type="SAM" id="SignalP"/>
    </source>
</evidence>
<keyword evidence="7 17" id="KW-0812">Transmembrane</keyword>
<name>A0A498HEM4_MALDO</name>
<comment type="subcellular location">
    <subcellularLocation>
        <location evidence="1">Cell membrane</location>
        <topology evidence="1">Multi-pass membrane protein</topology>
    </subcellularLocation>
</comment>
<keyword evidence="11 17" id="KW-1133">Transmembrane helix</keyword>
<evidence type="ECO:0000256" key="15">
    <source>
        <dbReference type="ARBA" id="ARBA00023136"/>
    </source>
</evidence>
<feature type="transmembrane region" description="Helical" evidence="17">
    <location>
        <begin position="75"/>
        <end position="99"/>
    </location>
</feature>
<evidence type="ECO:0000256" key="11">
    <source>
        <dbReference type="ARBA" id="ARBA00022989"/>
    </source>
</evidence>
<evidence type="ECO:0000256" key="17">
    <source>
        <dbReference type="SAM" id="Phobius"/>
    </source>
</evidence>
<evidence type="ECO:0000256" key="6">
    <source>
        <dbReference type="ARBA" id="ARBA00022568"/>
    </source>
</evidence>
<dbReference type="GO" id="GO:0015369">
    <property type="term" value="F:calcium:proton antiporter activity"/>
    <property type="evidence" value="ECO:0007669"/>
    <property type="project" value="UniProtKB-ARBA"/>
</dbReference>
<dbReference type="GO" id="GO:0005509">
    <property type="term" value="F:calcium ion binding"/>
    <property type="evidence" value="ECO:0007669"/>
    <property type="project" value="InterPro"/>
</dbReference>
<feature type="transmembrane region" description="Helical" evidence="17">
    <location>
        <begin position="530"/>
        <end position="549"/>
    </location>
</feature>
<dbReference type="Pfam" id="PF13499">
    <property type="entry name" value="EF-hand_7"/>
    <property type="match status" value="1"/>
</dbReference>
<dbReference type="GO" id="GO:0006814">
    <property type="term" value="P:sodium ion transport"/>
    <property type="evidence" value="ECO:0007669"/>
    <property type="project" value="UniProtKB-KW"/>
</dbReference>
<dbReference type="GO" id="GO:0005774">
    <property type="term" value="C:vacuolar membrane"/>
    <property type="evidence" value="ECO:0007669"/>
    <property type="project" value="UniProtKB-ARBA"/>
</dbReference>
<organism evidence="20 21">
    <name type="scientific">Malus domestica</name>
    <name type="common">Apple</name>
    <name type="synonym">Pyrus malus</name>
    <dbReference type="NCBI Taxonomy" id="3750"/>
    <lineage>
        <taxon>Eukaryota</taxon>
        <taxon>Viridiplantae</taxon>
        <taxon>Streptophyta</taxon>
        <taxon>Embryophyta</taxon>
        <taxon>Tracheophyta</taxon>
        <taxon>Spermatophyta</taxon>
        <taxon>Magnoliopsida</taxon>
        <taxon>eudicotyledons</taxon>
        <taxon>Gunneridae</taxon>
        <taxon>Pentapetalae</taxon>
        <taxon>rosids</taxon>
        <taxon>fabids</taxon>
        <taxon>Rosales</taxon>
        <taxon>Rosaceae</taxon>
        <taxon>Amygdaloideae</taxon>
        <taxon>Maleae</taxon>
        <taxon>Malus</taxon>
    </lineage>
</organism>
<dbReference type="GO" id="GO:0006874">
    <property type="term" value="P:intracellular calcium ion homeostasis"/>
    <property type="evidence" value="ECO:0007669"/>
    <property type="project" value="TreeGrafter"/>
</dbReference>
<evidence type="ECO:0000259" key="19">
    <source>
        <dbReference type="PROSITE" id="PS50222"/>
    </source>
</evidence>
<dbReference type="Proteomes" id="UP000290289">
    <property type="component" value="Chromosome 17"/>
</dbReference>
<feature type="transmembrane region" description="Helical" evidence="17">
    <location>
        <begin position="152"/>
        <end position="179"/>
    </location>
</feature>
<evidence type="ECO:0000313" key="21">
    <source>
        <dbReference type="Proteomes" id="UP000290289"/>
    </source>
</evidence>
<comment type="caution">
    <text evidence="20">The sequence shown here is derived from an EMBL/GenBank/DDBJ whole genome shotgun (WGS) entry which is preliminary data.</text>
</comment>
<protein>
    <recommendedName>
        <fullName evidence="19">EF-hand domain-containing protein</fullName>
    </recommendedName>
</protein>
<keyword evidence="6" id="KW-0109">Calcium transport</keyword>
<evidence type="ECO:0000256" key="8">
    <source>
        <dbReference type="ARBA" id="ARBA00022723"/>
    </source>
</evidence>
<keyword evidence="8" id="KW-0479">Metal-binding</keyword>
<dbReference type="PANTHER" id="PTHR31503">
    <property type="entry name" value="VACUOLAR CALCIUM ION TRANSPORTER"/>
    <property type="match status" value="1"/>
</dbReference>
<evidence type="ECO:0000256" key="5">
    <source>
        <dbReference type="ARBA" id="ARBA00022475"/>
    </source>
</evidence>
<feature type="transmembrane region" description="Helical" evidence="17">
    <location>
        <begin position="242"/>
        <end position="261"/>
    </location>
</feature>
<feature type="transmembrane region" description="Helical" evidence="17">
    <location>
        <begin position="556"/>
        <end position="578"/>
    </location>
</feature>
<feature type="chain" id="PRO_5019725525" description="EF-hand domain-containing protein" evidence="18">
    <location>
        <begin position="26"/>
        <end position="585"/>
    </location>
</feature>
<keyword evidence="13" id="KW-0915">Sodium</keyword>
<dbReference type="AlphaFoldDB" id="A0A498HEM4"/>
<dbReference type="InterPro" id="IPR044880">
    <property type="entry name" value="NCX_ion-bd_dom_sf"/>
</dbReference>
<reference evidence="20 21" key="1">
    <citation type="submission" date="2018-10" db="EMBL/GenBank/DDBJ databases">
        <title>A high-quality apple genome assembly.</title>
        <authorList>
            <person name="Hu J."/>
        </authorList>
    </citation>
    <scope>NUCLEOTIDE SEQUENCE [LARGE SCALE GENOMIC DNA]</scope>
    <source>
        <strain evidence="21">cv. HFTH1</strain>
        <tissue evidence="20">Young leaf</tissue>
    </source>
</reference>
<evidence type="ECO:0000256" key="14">
    <source>
        <dbReference type="ARBA" id="ARBA00023065"/>
    </source>
</evidence>
<evidence type="ECO:0000256" key="2">
    <source>
        <dbReference type="ARBA" id="ARBA00008170"/>
    </source>
</evidence>
<evidence type="ECO:0000256" key="16">
    <source>
        <dbReference type="ARBA" id="ARBA00023201"/>
    </source>
</evidence>
<evidence type="ECO:0000256" key="13">
    <source>
        <dbReference type="ARBA" id="ARBA00023053"/>
    </source>
</evidence>
<evidence type="ECO:0000256" key="1">
    <source>
        <dbReference type="ARBA" id="ARBA00004651"/>
    </source>
</evidence>
<keyword evidence="3" id="KW-0813">Transport</keyword>
<gene>
    <name evidence="20" type="ORF">DVH24_031077</name>
</gene>
<evidence type="ECO:0000256" key="10">
    <source>
        <dbReference type="ARBA" id="ARBA00022837"/>
    </source>
</evidence>
<keyword evidence="5" id="KW-1003">Cell membrane</keyword>
<evidence type="ECO:0000313" key="20">
    <source>
        <dbReference type="EMBL" id="RXH68744.1"/>
    </source>
</evidence>
<dbReference type="InterPro" id="IPR002048">
    <property type="entry name" value="EF_hand_dom"/>
</dbReference>
<dbReference type="Pfam" id="PF01699">
    <property type="entry name" value="Na_Ca_ex"/>
    <property type="match status" value="2"/>
</dbReference>
<feature type="transmembrane region" description="Helical" evidence="17">
    <location>
        <begin position="464"/>
        <end position="489"/>
    </location>
</feature>
<feature type="transmembrane region" description="Helical" evidence="17">
    <location>
        <begin position="111"/>
        <end position="132"/>
    </location>
</feature>
<dbReference type="GO" id="GO:0005886">
    <property type="term" value="C:plasma membrane"/>
    <property type="evidence" value="ECO:0007669"/>
    <property type="project" value="UniProtKB-SubCell"/>
</dbReference>
<dbReference type="FunFam" id="1.20.1420.30:FF:000019">
    <property type="entry name" value="Sodium/calcium exchanger NCL2"/>
    <property type="match status" value="1"/>
</dbReference>
<keyword evidence="15 17" id="KW-0472">Membrane</keyword>
<dbReference type="InterPro" id="IPR011992">
    <property type="entry name" value="EF-hand-dom_pair"/>
</dbReference>
<dbReference type="PROSITE" id="PS50222">
    <property type="entry name" value="EF_HAND_2"/>
    <property type="match status" value="2"/>
</dbReference>
<dbReference type="InterPro" id="IPR004837">
    <property type="entry name" value="NaCa_Exmemb"/>
</dbReference>
<feature type="signal peptide" evidence="18">
    <location>
        <begin position="1"/>
        <end position="25"/>
    </location>
</feature>
<evidence type="ECO:0000256" key="9">
    <source>
        <dbReference type="ARBA" id="ARBA00022737"/>
    </source>
</evidence>
<sequence>MAKKLAKILLLLAILLLEQAGPGQSRSITNDDVPLSMVTDGGNQLLLQNQNVWKPFFSGLMDSLFSSDSSCEQTYGFLPCTSTVLGNIFLVLVYGYMMFLSAKLLSNGSEILLQILGPGIVGGLFLPLLGSLPDATIILASGLSGDTETAQSQVSVGMGLMAGSNVMLLTILWGTCLIVGKCDIENSIAVDQKDEKRFSLTGSGVSTDIWTSYSARIMIISLIPFVIVQLPQVFHPTSDSRVAILISLAVSISFVIAYSFYQVFQPWIQKRKLAYSKHKHVMSEILKQLKTNALGRLLTNDGDPNKVIIQKLFKTLDQDSDGYLNTSDLRSLIIGIQFDDIDINIDEAIIQVMRDFDTSHDSKIDEDEFFRGISRWLNKAKREAIKDRGKIPQSMKLLEEYDQKTKKEYDQFGDQIDEVVEDVKNAKWHASKAVVLLFLGTIVAAAVADPLVDAVDSFSTATSIPSFFISFVVLPFASSSEIVTTLIFVSRKKQRTASLAYSEIYGSVTMSNILSLAVFLGLVYVRNLTWSFSAEVLVILIVCILMGAIASFRTTFPLWMSSVAILLYPLSLLLVYILDYICGWS</sequence>
<dbReference type="SUPFAM" id="SSF47473">
    <property type="entry name" value="EF-hand"/>
    <property type="match status" value="1"/>
</dbReference>
<evidence type="ECO:0000256" key="7">
    <source>
        <dbReference type="ARBA" id="ARBA00022692"/>
    </source>
</evidence>
<evidence type="ECO:0000256" key="12">
    <source>
        <dbReference type="ARBA" id="ARBA00023016"/>
    </source>
</evidence>
<dbReference type="InterPro" id="IPR018247">
    <property type="entry name" value="EF_Hand_1_Ca_BS"/>
</dbReference>
<keyword evidence="16" id="KW-0739">Sodium transport</keyword>
<dbReference type="InterPro" id="IPR004713">
    <property type="entry name" value="CaH_exchang"/>
</dbReference>
<accession>A0A498HEM4</accession>
<keyword evidence="14" id="KW-0406">Ion transport</keyword>
<dbReference type="PANTHER" id="PTHR31503:SF45">
    <property type="entry name" value="SODIUM_CALCIUM EXCHANGER NCL-LIKE"/>
    <property type="match status" value="1"/>
</dbReference>
<keyword evidence="12" id="KW-0346">Stress response</keyword>
<feature type="transmembrane region" description="Helical" evidence="17">
    <location>
        <begin position="433"/>
        <end position="452"/>
    </location>
</feature>
<dbReference type="CDD" id="cd00051">
    <property type="entry name" value="EFh"/>
    <property type="match status" value="1"/>
</dbReference>
<dbReference type="Gene3D" id="1.20.1420.30">
    <property type="entry name" value="NCX, central ion-binding region"/>
    <property type="match status" value="1"/>
</dbReference>
<feature type="domain" description="EF-hand" evidence="19">
    <location>
        <begin position="344"/>
        <end position="379"/>
    </location>
</feature>
<dbReference type="Gene3D" id="1.10.238.10">
    <property type="entry name" value="EF-hand"/>
    <property type="match status" value="1"/>
</dbReference>